<evidence type="ECO:0000313" key="2">
    <source>
        <dbReference type="Proteomes" id="UP001141552"/>
    </source>
</evidence>
<dbReference type="Proteomes" id="UP001141552">
    <property type="component" value="Unassembled WGS sequence"/>
</dbReference>
<keyword evidence="2" id="KW-1185">Reference proteome</keyword>
<dbReference type="AlphaFoldDB" id="A0A9Q0JPC4"/>
<accession>A0A9Q0JPC4</accession>
<feature type="non-terminal residue" evidence="1">
    <location>
        <position position="1"/>
    </location>
</feature>
<evidence type="ECO:0000313" key="1">
    <source>
        <dbReference type="EMBL" id="KAJ4850261.1"/>
    </source>
</evidence>
<feature type="non-terminal residue" evidence="1">
    <location>
        <position position="65"/>
    </location>
</feature>
<gene>
    <name evidence="1" type="ORF">Tsubulata_049253</name>
</gene>
<reference evidence="1" key="1">
    <citation type="submission" date="2022-02" db="EMBL/GenBank/DDBJ databases">
        <authorList>
            <person name="Henning P.M."/>
            <person name="McCubbin A.G."/>
            <person name="Shore J.S."/>
        </authorList>
    </citation>
    <scope>NUCLEOTIDE SEQUENCE</scope>
    <source>
        <strain evidence="1">F60SS</strain>
        <tissue evidence="1">Leaves</tissue>
    </source>
</reference>
<name>A0A9Q0JPC4_9ROSI</name>
<organism evidence="1 2">
    <name type="scientific">Turnera subulata</name>
    <dbReference type="NCBI Taxonomy" id="218843"/>
    <lineage>
        <taxon>Eukaryota</taxon>
        <taxon>Viridiplantae</taxon>
        <taxon>Streptophyta</taxon>
        <taxon>Embryophyta</taxon>
        <taxon>Tracheophyta</taxon>
        <taxon>Spermatophyta</taxon>
        <taxon>Magnoliopsida</taxon>
        <taxon>eudicotyledons</taxon>
        <taxon>Gunneridae</taxon>
        <taxon>Pentapetalae</taxon>
        <taxon>rosids</taxon>
        <taxon>fabids</taxon>
        <taxon>Malpighiales</taxon>
        <taxon>Passifloraceae</taxon>
        <taxon>Turnera</taxon>
    </lineage>
</organism>
<proteinExistence type="predicted"/>
<comment type="caution">
    <text evidence="1">The sequence shown here is derived from an EMBL/GenBank/DDBJ whole genome shotgun (WGS) entry which is preliminary data.</text>
</comment>
<dbReference type="EMBL" id="JAKUCV010000391">
    <property type="protein sequence ID" value="KAJ4850261.1"/>
    <property type="molecule type" value="Genomic_DNA"/>
</dbReference>
<reference evidence="1" key="2">
    <citation type="journal article" date="2023" name="Plants (Basel)">
        <title>Annotation of the Turnera subulata (Passifloraceae) Draft Genome Reveals the S-Locus Evolved after the Divergence of Turneroideae from Passifloroideae in a Stepwise Manner.</title>
        <authorList>
            <person name="Henning P.M."/>
            <person name="Roalson E.H."/>
            <person name="Mir W."/>
            <person name="McCubbin A.G."/>
            <person name="Shore J.S."/>
        </authorList>
    </citation>
    <scope>NUCLEOTIDE SEQUENCE</scope>
    <source>
        <strain evidence="1">F60SS</strain>
    </source>
</reference>
<protein>
    <submittedName>
        <fullName evidence="1">Uncharacterized protein</fullName>
    </submittedName>
</protein>
<sequence>KCKIVNTQTHKTTSGNLERREGKGVVQGTEFMAAFCWIRTGCLTSITDSAGKFGFWIWVDKILGI</sequence>